<sequence length="557" mass="56909">MRLRATLAGLATASLVVGCTSDAADSDEADAPRDAAQVVTSPPDAAFTLVADAEAVASAVATSRALFDSADVTVVARDGDTAGTLLAASAAVGLGVPLLLEPAGGAVAAEVAAELDRLGTVTVLAVGDAAGTASDESAGAGGPEVVQVPADPDAVAAATGLEWTAESVAADGEAAAVAALDPDELVALQGDGATAPASGDGTDAELPAVDRADELSGTVVLAGDGPESLAGIATARAAGARVVLTGEQTDPRASADVVESLSEEQPESVVALGAGFAAEDGLEWKLETAATGTQLPGGGQLLFPGRMLVALYGHPGTGALGVLGEQPLDAAIERARAHAAPYEPLVEATVVPAFEIIATVASSSAGADGDYSAEADPEFLRPWVEAAGEAGLYVVLDLQPGRTDFVTQAELYRSLLELPHVGLALDPEWRLGPGEVHLTQIGSVEIDEVNRVITWLADLTRENALPQKLLVLHQFRLDMLPGRERVDTSRDELAVMIHADGQGGQGDKQATWRALQETAPPGLYWGWKNFYDEDLPMLTPEQTIGQVSPVPELVTYQ</sequence>
<accession>A0A543PIN9</accession>
<keyword evidence="3" id="KW-1185">Reference proteome</keyword>
<evidence type="ECO:0000256" key="1">
    <source>
        <dbReference type="SAM" id="SignalP"/>
    </source>
</evidence>
<dbReference type="EMBL" id="VFQE01000001">
    <property type="protein sequence ID" value="TQN43941.1"/>
    <property type="molecule type" value="Genomic_DNA"/>
</dbReference>
<proteinExistence type="predicted"/>
<protein>
    <recommendedName>
        <fullName evidence="4">Cell wall binding repeat protein</fullName>
    </recommendedName>
</protein>
<feature type="chain" id="PRO_5021772523" description="Cell wall binding repeat protein" evidence="1">
    <location>
        <begin position="24"/>
        <end position="557"/>
    </location>
</feature>
<reference evidence="2 3" key="1">
    <citation type="submission" date="2019-06" db="EMBL/GenBank/DDBJ databases">
        <title>Sequencing the genomes of 1000 actinobacteria strains.</title>
        <authorList>
            <person name="Klenk H.-P."/>
        </authorList>
    </citation>
    <scope>NUCLEOTIDE SEQUENCE [LARGE SCALE GENOMIC DNA]</scope>
    <source>
        <strain evidence="2 3">DSM 46837</strain>
    </source>
</reference>
<evidence type="ECO:0008006" key="4">
    <source>
        <dbReference type="Google" id="ProtNLM"/>
    </source>
</evidence>
<dbReference type="RefSeq" id="WP_246063746.1">
    <property type="nucleotide sequence ID" value="NZ_VFQE01000001.1"/>
</dbReference>
<organism evidence="2 3">
    <name type="scientific">Blastococcus colisei</name>
    <dbReference type="NCBI Taxonomy" id="1564162"/>
    <lineage>
        <taxon>Bacteria</taxon>
        <taxon>Bacillati</taxon>
        <taxon>Actinomycetota</taxon>
        <taxon>Actinomycetes</taxon>
        <taxon>Geodermatophilales</taxon>
        <taxon>Geodermatophilaceae</taxon>
        <taxon>Blastococcus</taxon>
    </lineage>
</organism>
<gene>
    <name evidence="2" type="ORF">FHU33_3416</name>
</gene>
<dbReference type="Proteomes" id="UP000319865">
    <property type="component" value="Unassembled WGS sequence"/>
</dbReference>
<feature type="signal peptide" evidence="1">
    <location>
        <begin position="1"/>
        <end position="23"/>
    </location>
</feature>
<dbReference type="PROSITE" id="PS51257">
    <property type="entry name" value="PROKAR_LIPOPROTEIN"/>
    <property type="match status" value="1"/>
</dbReference>
<keyword evidence="1" id="KW-0732">Signal</keyword>
<evidence type="ECO:0000313" key="3">
    <source>
        <dbReference type="Proteomes" id="UP000319865"/>
    </source>
</evidence>
<name>A0A543PIN9_9ACTN</name>
<evidence type="ECO:0000313" key="2">
    <source>
        <dbReference type="EMBL" id="TQN43941.1"/>
    </source>
</evidence>
<dbReference type="AlphaFoldDB" id="A0A543PIN9"/>
<comment type="caution">
    <text evidence="2">The sequence shown here is derived from an EMBL/GenBank/DDBJ whole genome shotgun (WGS) entry which is preliminary data.</text>
</comment>